<dbReference type="GO" id="GO:0003677">
    <property type="term" value="F:DNA binding"/>
    <property type="evidence" value="ECO:0007669"/>
    <property type="project" value="UniProtKB-KW"/>
</dbReference>
<name>A0A9X3LNT2_9CORY</name>
<dbReference type="Pfam" id="PF00392">
    <property type="entry name" value="GntR"/>
    <property type="match status" value="1"/>
</dbReference>
<evidence type="ECO:0000256" key="3">
    <source>
        <dbReference type="ARBA" id="ARBA00023163"/>
    </source>
</evidence>
<keyword evidence="2" id="KW-0238">DNA-binding</keyword>
<proteinExistence type="predicted"/>
<dbReference type="EMBL" id="JAKMUT010000004">
    <property type="protein sequence ID" value="MCZ9289613.1"/>
    <property type="molecule type" value="Genomic_DNA"/>
</dbReference>
<dbReference type="SMART" id="SM00895">
    <property type="entry name" value="FCD"/>
    <property type="match status" value="1"/>
</dbReference>
<keyword evidence="3" id="KW-0804">Transcription</keyword>
<organism evidence="5 6">
    <name type="scientific">Corynebacterium evansiae</name>
    <dbReference type="NCBI Taxonomy" id="2913499"/>
    <lineage>
        <taxon>Bacteria</taxon>
        <taxon>Bacillati</taxon>
        <taxon>Actinomycetota</taxon>
        <taxon>Actinomycetes</taxon>
        <taxon>Mycobacteriales</taxon>
        <taxon>Corynebacteriaceae</taxon>
        <taxon>Corynebacterium</taxon>
    </lineage>
</organism>
<dbReference type="SMART" id="SM00345">
    <property type="entry name" value="HTH_GNTR"/>
    <property type="match status" value="1"/>
</dbReference>
<evidence type="ECO:0000313" key="6">
    <source>
        <dbReference type="Proteomes" id="UP001146469"/>
    </source>
</evidence>
<accession>A0A9X3LNT2</accession>
<dbReference type="CDD" id="cd07377">
    <property type="entry name" value="WHTH_GntR"/>
    <property type="match status" value="1"/>
</dbReference>
<keyword evidence="6" id="KW-1185">Reference proteome</keyword>
<dbReference type="PANTHER" id="PTHR43537">
    <property type="entry name" value="TRANSCRIPTIONAL REGULATOR, GNTR FAMILY"/>
    <property type="match status" value="1"/>
</dbReference>
<dbReference type="Pfam" id="PF07729">
    <property type="entry name" value="FCD"/>
    <property type="match status" value="1"/>
</dbReference>
<feature type="domain" description="HTH gntR-type" evidence="4">
    <location>
        <begin position="2"/>
        <end position="69"/>
    </location>
</feature>
<evidence type="ECO:0000256" key="1">
    <source>
        <dbReference type="ARBA" id="ARBA00023015"/>
    </source>
</evidence>
<dbReference type="PRINTS" id="PR00035">
    <property type="entry name" value="HTHGNTR"/>
</dbReference>
<keyword evidence="1" id="KW-0805">Transcription regulation</keyword>
<dbReference type="SUPFAM" id="SSF46785">
    <property type="entry name" value="Winged helix' DNA-binding domain"/>
    <property type="match status" value="1"/>
</dbReference>
<evidence type="ECO:0000259" key="4">
    <source>
        <dbReference type="PROSITE" id="PS50949"/>
    </source>
</evidence>
<gene>
    <name evidence="5" type="ORF">L8V00_05230</name>
</gene>
<sequence>MHSQSAIAHSALLDGIASGTYLPGEKLNEVNVAQSLGISRNTLREAFATLVSEGLLERIPNRGVFITEPTREDLADMYAARMVLEPGALLWGQREGLDELEGIVSTAEELRDSAGSNASEEDIHAIADANQDFHRAIVASAGSAGLNHSMDRILAQMRLGFARANRLNHEFHVEFIAQNRTVTDLIAEERWQEAASQLAGFLQRTGDNIERYFG</sequence>
<dbReference type="SUPFAM" id="SSF48008">
    <property type="entry name" value="GntR ligand-binding domain-like"/>
    <property type="match status" value="1"/>
</dbReference>
<dbReference type="InterPro" id="IPR000524">
    <property type="entry name" value="Tscrpt_reg_HTH_GntR"/>
</dbReference>
<dbReference type="InterPro" id="IPR036388">
    <property type="entry name" value="WH-like_DNA-bd_sf"/>
</dbReference>
<dbReference type="Proteomes" id="UP001146469">
    <property type="component" value="Unassembled WGS sequence"/>
</dbReference>
<dbReference type="InterPro" id="IPR036390">
    <property type="entry name" value="WH_DNA-bd_sf"/>
</dbReference>
<dbReference type="Gene3D" id="1.20.120.530">
    <property type="entry name" value="GntR ligand-binding domain-like"/>
    <property type="match status" value="1"/>
</dbReference>
<reference evidence="5" key="1">
    <citation type="submission" date="2022-02" db="EMBL/GenBank/DDBJ databases">
        <title>Corynebacterium sp. from urogenital microbiome.</title>
        <authorList>
            <person name="Cappelli E.A."/>
            <person name="Ribeiro T.G."/>
            <person name="Peixe L."/>
        </authorList>
    </citation>
    <scope>NUCLEOTIDE SEQUENCE</scope>
    <source>
        <strain evidence="5">C8Ua_174</strain>
    </source>
</reference>
<dbReference type="PANTHER" id="PTHR43537:SF45">
    <property type="entry name" value="GNTR FAMILY REGULATORY PROTEIN"/>
    <property type="match status" value="1"/>
</dbReference>
<evidence type="ECO:0000256" key="2">
    <source>
        <dbReference type="ARBA" id="ARBA00023125"/>
    </source>
</evidence>
<protein>
    <submittedName>
        <fullName evidence="5">GntR family transcriptional regulator</fullName>
    </submittedName>
</protein>
<evidence type="ECO:0000313" key="5">
    <source>
        <dbReference type="EMBL" id="MCZ9289613.1"/>
    </source>
</evidence>
<dbReference type="InterPro" id="IPR011711">
    <property type="entry name" value="GntR_C"/>
</dbReference>
<dbReference type="PROSITE" id="PS50949">
    <property type="entry name" value="HTH_GNTR"/>
    <property type="match status" value="1"/>
</dbReference>
<dbReference type="InterPro" id="IPR008920">
    <property type="entry name" value="TF_FadR/GntR_C"/>
</dbReference>
<comment type="caution">
    <text evidence="5">The sequence shown here is derived from an EMBL/GenBank/DDBJ whole genome shotgun (WGS) entry which is preliminary data.</text>
</comment>
<dbReference type="Gene3D" id="1.10.10.10">
    <property type="entry name" value="Winged helix-like DNA-binding domain superfamily/Winged helix DNA-binding domain"/>
    <property type="match status" value="1"/>
</dbReference>
<dbReference type="AlphaFoldDB" id="A0A9X3LNT2"/>
<dbReference type="GO" id="GO:0003700">
    <property type="term" value="F:DNA-binding transcription factor activity"/>
    <property type="evidence" value="ECO:0007669"/>
    <property type="project" value="InterPro"/>
</dbReference>
<dbReference type="RefSeq" id="WP_269944412.1">
    <property type="nucleotide sequence ID" value="NZ_JAKMUT010000004.1"/>
</dbReference>